<organism evidence="1">
    <name type="scientific">Percolomonas cosmopolitus</name>
    <dbReference type="NCBI Taxonomy" id="63605"/>
    <lineage>
        <taxon>Eukaryota</taxon>
        <taxon>Discoba</taxon>
        <taxon>Heterolobosea</taxon>
        <taxon>Tetramitia</taxon>
        <taxon>Eutetramitia</taxon>
        <taxon>Percolomonadidae</taxon>
        <taxon>Percolomonas</taxon>
    </lineage>
</organism>
<protein>
    <submittedName>
        <fullName evidence="1">Uncharacterized protein</fullName>
    </submittedName>
</protein>
<proteinExistence type="predicted"/>
<dbReference type="EMBL" id="HBGD01000631">
    <property type="protein sequence ID" value="CAD9077260.1"/>
    <property type="molecule type" value="Transcribed_RNA"/>
</dbReference>
<dbReference type="AlphaFoldDB" id="A0A7S1KL85"/>
<evidence type="ECO:0000313" key="1">
    <source>
        <dbReference type="EMBL" id="CAD9077260.1"/>
    </source>
</evidence>
<sequence length="576" mass="65562">MMKRQFVDNQLSTNAHFFLSNLHINSPEHELLRSQVHHHYSLHGAGTETLLHLYQALKTHMTPLLHQRDQCTTNDDLHMCHSVLQHLCTQSIPRCTHKLPTSFHAPELIQQIISLRTMPTNVQTLRHSSERVRLFPSPLLRIDFSHYQHSWTVALKKHTAFPHQNQWHGSTLLLISPSDIASQPVVQPHIQTHTAAPIVHVILNSSTRRHTRFTSLVRLLSHHNINTVLVHGCVHQEFIHLAREAAILVIDTLSVAEIMSCARHVRIVPIYSLSHIESNGDAHSNLLLSRCVARQTKISLEFLGHEAREESTRDISPFEKHSRQSAFLSLDSLNGTPLSEQATLVLMAPTLHQLDALEQSFETSYRLWRSILHDSRNGRPSESQNGAHEFVPGHGYLWMVCYGDLCTLASRYERVLSVSHSSLADEERHSISRRICIIKTIAQCFYNVLVSRMQQGGLDVHQSIQEMSHLSTLYEQTHDFEVLKQDGKMVRAPWMHLPCNTEDCNACASDIVCVEECKEEILSVAGAESILRRSFELFSIEFQTHHMIVSETEQKGELSEVSNASVLGRHMNELVL</sequence>
<gene>
    <name evidence="1" type="ORF">PCOS0759_LOCUS491</name>
</gene>
<accession>A0A7S1KL85</accession>
<name>A0A7S1KL85_9EUKA</name>
<reference evidence="1" key="1">
    <citation type="submission" date="2021-01" db="EMBL/GenBank/DDBJ databases">
        <authorList>
            <person name="Corre E."/>
            <person name="Pelletier E."/>
            <person name="Niang G."/>
            <person name="Scheremetjew M."/>
            <person name="Finn R."/>
            <person name="Kale V."/>
            <person name="Holt S."/>
            <person name="Cochrane G."/>
            <person name="Meng A."/>
            <person name="Brown T."/>
            <person name="Cohen L."/>
        </authorList>
    </citation>
    <scope>NUCLEOTIDE SEQUENCE</scope>
    <source>
        <strain evidence="1">WS</strain>
    </source>
</reference>